<dbReference type="InterPro" id="IPR029063">
    <property type="entry name" value="SAM-dependent_MTases_sf"/>
</dbReference>
<dbReference type="SUPFAM" id="SSF53335">
    <property type="entry name" value="S-adenosyl-L-methionine-dependent methyltransferases"/>
    <property type="match status" value="1"/>
</dbReference>
<dbReference type="Proteomes" id="UP001597114">
    <property type="component" value="Unassembled WGS sequence"/>
</dbReference>
<dbReference type="InterPro" id="IPR011009">
    <property type="entry name" value="Kinase-like_dom_sf"/>
</dbReference>
<dbReference type="EMBL" id="JBHUCO010000049">
    <property type="protein sequence ID" value="MFD1522823.1"/>
    <property type="molecule type" value="Genomic_DNA"/>
</dbReference>
<dbReference type="CDD" id="cd02440">
    <property type="entry name" value="AdoMet_MTases"/>
    <property type="match status" value="1"/>
</dbReference>
<dbReference type="InterPro" id="IPR008266">
    <property type="entry name" value="Tyr_kinase_AS"/>
</dbReference>
<dbReference type="GO" id="GO:0032259">
    <property type="term" value="P:methylation"/>
    <property type="evidence" value="ECO:0007669"/>
    <property type="project" value="UniProtKB-KW"/>
</dbReference>
<feature type="domain" description="Methyltransferase small" evidence="4">
    <location>
        <begin position="11"/>
        <end position="175"/>
    </location>
</feature>
<dbReference type="Pfam" id="PF05175">
    <property type="entry name" value="MTS"/>
    <property type="match status" value="1"/>
</dbReference>
<dbReference type="InterPro" id="IPR002575">
    <property type="entry name" value="Aminoglycoside_PTrfase"/>
</dbReference>
<keyword evidence="1 5" id="KW-0489">Methyltransferase</keyword>
<dbReference type="InterPro" id="IPR046977">
    <property type="entry name" value="RsmC/RlmG"/>
</dbReference>
<dbReference type="RefSeq" id="WP_344721586.1">
    <property type="nucleotide sequence ID" value="NZ_BAAAUS010000008.1"/>
</dbReference>
<evidence type="ECO:0000313" key="5">
    <source>
        <dbReference type="EMBL" id="MFD1522823.1"/>
    </source>
</evidence>
<evidence type="ECO:0000259" key="3">
    <source>
        <dbReference type="Pfam" id="PF01636"/>
    </source>
</evidence>
<dbReference type="PANTHER" id="PTHR47816">
    <property type="entry name" value="RIBOSOMAL RNA SMALL SUBUNIT METHYLTRANSFERASE C"/>
    <property type="match status" value="1"/>
</dbReference>
<comment type="caution">
    <text evidence="5">The sequence shown here is derived from an EMBL/GenBank/DDBJ whole genome shotgun (WGS) entry which is preliminary data.</text>
</comment>
<proteinExistence type="predicted"/>
<sequence>MHLRLPDITAELATASGVFGAQRVDPGTLVLLRNTPRPAPHTSMLDLGAGYGPIALTLARRQPLAGVWAVDINERALALVRRNAAGLGVPNVIAAAPEQVPAALRFDGVFSNPPIKVGKEELHRLLLDWLARLVPGGDGWLVVKQAMGADSLHTWLDTTGYPTRRAAAKQGYRLLQVHAPTAHGERPPRVDAADLDTVGRDTGGQWTVLGHLAGGGGDPVHLLGRTGERAVLKIKSGAWWADQLAQMIEVVERLRAMGYPTPAILATGHLDRDRCYLLTEFHAGRAGTTLDVDTLPHVLDAVDLHARVHPAPVRDWSTMITAFLNGGIAEFAFHPSVLPLARRALGSITRPVPALPTGDFVHGDLTVRNMLFRRDRLSAVIDLEGFGRGTRVIDLVALLQTPAHPVHGDPAIAQRIKDHAISSAGDETFVACVVHRVLAVLAAATERPDQLPDAHQRAHGLLRLLD</sequence>
<dbReference type="Gene3D" id="3.40.50.150">
    <property type="entry name" value="Vaccinia Virus protein VP39"/>
    <property type="match status" value="1"/>
</dbReference>
<protein>
    <submittedName>
        <fullName evidence="5">Methyltransferase</fullName>
    </submittedName>
</protein>
<keyword evidence="2" id="KW-0808">Transferase</keyword>
<organism evidence="5 6">
    <name type="scientific">Pseudonocardia yunnanensis</name>
    <dbReference type="NCBI Taxonomy" id="58107"/>
    <lineage>
        <taxon>Bacteria</taxon>
        <taxon>Bacillati</taxon>
        <taxon>Actinomycetota</taxon>
        <taxon>Actinomycetes</taxon>
        <taxon>Pseudonocardiales</taxon>
        <taxon>Pseudonocardiaceae</taxon>
        <taxon>Pseudonocardia</taxon>
    </lineage>
</organism>
<name>A0ABW4F5I2_9PSEU</name>
<keyword evidence="6" id="KW-1185">Reference proteome</keyword>
<dbReference type="InterPro" id="IPR007848">
    <property type="entry name" value="Small_mtfrase_dom"/>
</dbReference>
<gene>
    <name evidence="5" type="ORF">ACFSJD_35400</name>
</gene>
<dbReference type="PROSITE" id="PS00109">
    <property type="entry name" value="PROTEIN_KINASE_TYR"/>
    <property type="match status" value="1"/>
</dbReference>
<evidence type="ECO:0000259" key="4">
    <source>
        <dbReference type="Pfam" id="PF05175"/>
    </source>
</evidence>
<dbReference type="Pfam" id="PF01636">
    <property type="entry name" value="APH"/>
    <property type="match status" value="1"/>
</dbReference>
<feature type="domain" description="Aminoglycoside phosphotransferase" evidence="3">
    <location>
        <begin position="218"/>
        <end position="401"/>
    </location>
</feature>
<dbReference type="PANTHER" id="PTHR47816:SF4">
    <property type="entry name" value="RIBOSOMAL RNA SMALL SUBUNIT METHYLTRANSFERASE C"/>
    <property type="match status" value="1"/>
</dbReference>
<evidence type="ECO:0000256" key="2">
    <source>
        <dbReference type="ARBA" id="ARBA00022679"/>
    </source>
</evidence>
<dbReference type="GO" id="GO:0008168">
    <property type="term" value="F:methyltransferase activity"/>
    <property type="evidence" value="ECO:0007669"/>
    <property type="project" value="UniProtKB-KW"/>
</dbReference>
<dbReference type="SUPFAM" id="SSF56112">
    <property type="entry name" value="Protein kinase-like (PK-like)"/>
    <property type="match status" value="1"/>
</dbReference>
<accession>A0ABW4F5I2</accession>
<reference evidence="6" key="1">
    <citation type="journal article" date="2019" name="Int. J. Syst. Evol. Microbiol.">
        <title>The Global Catalogue of Microorganisms (GCM) 10K type strain sequencing project: providing services to taxonomists for standard genome sequencing and annotation.</title>
        <authorList>
            <consortium name="The Broad Institute Genomics Platform"/>
            <consortium name="The Broad Institute Genome Sequencing Center for Infectious Disease"/>
            <person name="Wu L."/>
            <person name="Ma J."/>
        </authorList>
    </citation>
    <scope>NUCLEOTIDE SEQUENCE [LARGE SCALE GENOMIC DNA]</scope>
    <source>
        <strain evidence="6">CCM 7043</strain>
    </source>
</reference>
<evidence type="ECO:0000313" key="6">
    <source>
        <dbReference type="Proteomes" id="UP001597114"/>
    </source>
</evidence>
<dbReference type="Gene3D" id="3.90.1200.10">
    <property type="match status" value="1"/>
</dbReference>
<evidence type="ECO:0000256" key="1">
    <source>
        <dbReference type="ARBA" id="ARBA00022603"/>
    </source>
</evidence>